<evidence type="ECO:0000313" key="2">
    <source>
        <dbReference type="Proteomes" id="UP000662818"/>
    </source>
</evidence>
<sequence length="148" mass="16230">MRDETGRVTAPDAPDDMLWESVVPGYGVIRTVIVDGVHAARFDDLNGDGREIELSVFVRRDRTWSRVGHQDDVGVPAAAETPLFGWTDTGGWAVGRATPGDRVVVDWRGERAVVGVDADGWWLAVVSGEAPEEDDGLSWPRPRTRSFT</sequence>
<keyword evidence="2" id="KW-1185">Reference proteome</keyword>
<name>A0ABX7PHA1_9ACTN</name>
<proteinExistence type="predicted"/>
<dbReference type="Proteomes" id="UP000662818">
    <property type="component" value="Chromosome"/>
</dbReference>
<dbReference type="EMBL" id="CP022295">
    <property type="protein sequence ID" value="QSR25228.1"/>
    <property type="molecule type" value="Genomic_DNA"/>
</dbReference>
<organism evidence="1 2">
    <name type="scientific">Nocardioides aromaticivorans</name>
    <dbReference type="NCBI Taxonomy" id="200618"/>
    <lineage>
        <taxon>Bacteria</taxon>
        <taxon>Bacillati</taxon>
        <taxon>Actinomycetota</taxon>
        <taxon>Actinomycetes</taxon>
        <taxon>Propionibacteriales</taxon>
        <taxon>Nocardioidaceae</taxon>
        <taxon>Nocardioides</taxon>
    </lineage>
</organism>
<protein>
    <submittedName>
        <fullName evidence="1">Uncharacterized protein</fullName>
    </submittedName>
</protein>
<accession>A0ABX7PHA1</accession>
<reference evidence="1 2" key="1">
    <citation type="submission" date="2017-06" db="EMBL/GenBank/DDBJ databases">
        <title>Complete Genome Sequence of the Soil Carbazole-Degrading Bacterium Nocardioides aromaticivorans IC177.</title>
        <authorList>
            <person name="Vejarano F."/>
            <person name="Suzuki-Minakuchi C."/>
            <person name="Ohtsubo Y."/>
            <person name="Tsuda M."/>
            <person name="Okada K."/>
            <person name="Nojiri H."/>
        </authorList>
    </citation>
    <scope>NUCLEOTIDE SEQUENCE [LARGE SCALE GENOMIC DNA]</scope>
    <source>
        <strain evidence="1 2">IC177</strain>
    </source>
</reference>
<evidence type="ECO:0000313" key="1">
    <source>
        <dbReference type="EMBL" id="QSR25228.1"/>
    </source>
</evidence>
<gene>
    <name evidence="1" type="ORF">CFH99_06280</name>
</gene>